<feature type="compositionally biased region" description="Basic and acidic residues" evidence="1">
    <location>
        <begin position="663"/>
        <end position="676"/>
    </location>
</feature>
<dbReference type="InterPro" id="IPR025558">
    <property type="entry name" value="DUF4283"/>
</dbReference>
<dbReference type="STRING" id="72664.V4KZZ3"/>
<evidence type="ECO:0000313" key="5">
    <source>
        <dbReference type="Proteomes" id="UP000030689"/>
    </source>
</evidence>
<protein>
    <recommendedName>
        <fullName evidence="6">DUF4283 domain-containing protein</fullName>
    </recommendedName>
</protein>
<evidence type="ECO:0000259" key="2">
    <source>
        <dbReference type="Pfam" id="PF14111"/>
    </source>
</evidence>
<feature type="compositionally biased region" description="Basic residues" evidence="1">
    <location>
        <begin position="690"/>
        <end position="706"/>
    </location>
</feature>
<feature type="compositionally biased region" description="Low complexity" evidence="1">
    <location>
        <begin position="484"/>
        <end position="495"/>
    </location>
</feature>
<feature type="domain" description="Zinc knuckle CX2CX4HX4C" evidence="3">
    <location>
        <begin position="358"/>
        <end position="404"/>
    </location>
</feature>
<dbReference type="Pfam" id="PF14392">
    <property type="entry name" value="zf-CCHC_4"/>
    <property type="match status" value="1"/>
</dbReference>
<feature type="compositionally biased region" description="Basic and acidic residues" evidence="1">
    <location>
        <begin position="407"/>
        <end position="426"/>
    </location>
</feature>
<dbReference type="InterPro" id="IPR040256">
    <property type="entry name" value="At4g02000-like"/>
</dbReference>
<dbReference type="KEGG" id="eus:EUTSA_v10015762mg"/>
<keyword evidence="5" id="KW-1185">Reference proteome</keyword>
<gene>
    <name evidence="4" type="ORF">EUTSA_v10015762mg</name>
</gene>
<feature type="region of interest" description="Disordered" evidence="1">
    <location>
        <begin position="663"/>
        <end position="734"/>
    </location>
</feature>
<dbReference type="Gramene" id="ESQ43555">
    <property type="protein sequence ID" value="ESQ43555"/>
    <property type="gene ID" value="EUTSA_v10015762mg"/>
</dbReference>
<accession>V4KZZ3</accession>
<dbReference type="InterPro" id="IPR025836">
    <property type="entry name" value="Zn_knuckle_CX2CX4HX4C"/>
</dbReference>
<feature type="region of interest" description="Disordered" evidence="1">
    <location>
        <begin position="407"/>
        <end position="609"/>
    </location>
</feature>
<proteinExistence type="predicted"/>
<sequence length="734" mass="84131">MIREDYGIIRWIFRISILDFWKNWVRIRFTKRLWKGSPIIGSEIEIIYVIWSPMVQNRVVRIDEDIRVNEIFSEKIQKAWNSKLQRRERKLVPLDMTLHHILLSEHRMEKVSKLNRTLPWLCENQGYHSLDENQKDYIHLLMKSRKSQARRGKGSGYKKKNDEMKLQTISQLLFHILSKSFPVSKNLAKMLQASLIKQQASGKNQMVASKRMKISVPKFDNANLIAGYSRTLIGRCMNPHTQDMKTLLYMLPRIWKVEERVAGADLGLGRFQFDFDREEDIAEVMKMEPFQFDYWMLSLVRWTPVVDPNYPSAIKFWIRVIGVPLHFWADLTFRTIGKALGKVEAVNLDEGKIQVIVDGLKPLCFETTVEFHGGEETTIYLRYERLFGYCRECFSLCHDYQRCPERATEPSRRLAEQDHDDSRGDSDAVSFKAAMINGKPGSKDNSQSQNKGKEIDQRGGHRKNHYDDKYGKFRVRSDRRVGESSSRYSKSSGYSHPKAAQKRAEGGHEKDQLIQAFIEEGADQSRIKSARKSLSFEEDDTVAQKTQDEGNKDLSGNPQLGIGSDSGSKQEAKSGEEITANAHGMEISMEERKETDASFTAPKEGHQGSFDDELLLDQEEGEFLGNTEEVLQMIQEMVEDGEKELNQDDIALTELSTEVKHGEVAKNEMVKPDARKRTPKLTTQFFGGNSKKRLVHALASPRKKQPAKVQNRGGESNIQSIPKGSSNPKTDSKP</sequence>
<organism evidence="4 5">
    <name type="scientific">Eutrema salsugineum</name>
    <name type="common">Saltwater cress</name>
    <name type="synonym">Sisymbrium salsugineum</name>
    <dbReference type="NCBI Taxonomy" id="72664"/>
    <lineage>
        <taxon>Eukaryota</taxon>
        <taxon>Viridiplantae</taxon>
        <taxon>Streptophyta</taxon>
        <taxon>Embryophyta</taxon>
        <taxon>Tracheophyta</taxon>
        <taxon>Spermatophyta</taxon>
        <taxon>Magnoliopsida</taxon>
        <taxon>eudicotyledons</taxon>
        <taxon>Gunneridae</taxon>
        <taxon>Pentapetalae</taxon>
        <taxon>rosids</taxon>
        <taxon>malvids</taxon>
        <taxon>Brassicales</taxon>
        <taxon>Brassicaceae</taxon>
        <taxon>Eutremeae</taxon>
        <taxon>Eutrema</taxon>
    </lineage>
</organism>
<dbReference type="Pfam" id="PF14111">
    <property type="entry name" value="DUF4283"/>
    <property type="match status" value="1"/>
</dbReference>
<dbReference type="AlphaFoldDB" id="V4KZZ3"/>
<feature type="compositionally biased region" description="Basic and acidic residues" evidence="1">
    <location>
        <begin position="451"/>
        <end position="482"/>
    </location>
</feature>
<evidence type="ECO:0000256" key="1">
    <source>
        <dbReference type="SAM" id="MobiDB-lite"/>
    </source>
</evidence>
<dbReference type="eggNOG" id="KOG1075">
    <property type="taxonomic scope" value="Eukaryota"/>
</dbReference>
<feature type="compositionally biased region" description="Basic and acidic residues" evidence="1">
    <location>
        <begin position="502"/>
        <end position="512"/>
    </location>
</feature>
<evidence type="ECO:0000259" key="3">
    <source>
        <dbReference type="Pfam" id="PF14392"/>
    </source>
</evidence>
<feature type="compositionally biased region" description="Polar residues" evidence="1">
    <location>
        <begin position="713"/>
        <end position="734"/>
    </location>
</feature>
<reference evidence="4 5" key="1">
    <citation type="journal article" date="2013" name="Front. Plant Sci.">
        <title>The Reference Genome of the Halophytic Plant Eutrema salsugineum.</title>
        <authorList>
            <person name="Yang R."/>
            <person name="Jarvis D.E."/>
            <person name="Chen H."/>
            <person name="Beilstein M.A."/>
            <person name="Grimwood J."/>
            <person name="Jenkins J."/>
            <person name="Shu S."/>
            <person name="Prochnik S."/>
            <person name="Xin M."/>
            <person name="Ma C."/>
            <person name="Schmutz J."/>
            <person name="Wing R.A."/>
            <person name="Mitchell-Olds T."/>
            <person name="Schumaker K.S."/>
            <person name="Wang X."/>
        </authorList>
    </citation>
    <scope>NUCLEOTIDE SEQUENCE [LARGE SCALE GENOMIC DNA]</scope>
</reference>
<feature type="domain" description="DUF4283" evidence="2">
    <location>
        <begin position="230"/>
        <end position="309"/>
    </location>
</feature>
<dbReference type="PANTHER" id="PTHR31286:SF105">
    <property type="entry name" value="DUF4283 DOMAIN-CONTAINING PROTEIN"/>
    <property type="match status" value="1"/>
</dbReference>
<name>V4KZZ3_EUTSA</name>
<dbReference type="Proteomes" id="UP000030689">
    <property type="component" value="Unassembled WGS sequence"/>
</dbReference>
<dbReference type="EMBL" id="KI517464">
    <property type="protein sequence ID" value="ESQ43555.1"/>
    <property type="molecule type" value="Genomic_DNA"/>
</dbReference>
<dbReference type="PANTHER" id="PTHR31286">
    <property type="entry name" value="GLYCINE-RICH CELL WALL STRUCTURAL PROTEIN 1.8-LIKE"/>
    <property type="match status" value="1"/>
</dbReference>
<evidence type="ECO:0008006" key="6">
    <source>
        <dbReference type="Google" id="ProtNLM"/>
    </source>
</evidence>
<evidence type="ECO:0000313" key="4">
    <source>
        <dbReference type="EMBL" id="ESQ43555.1"/>
    </source>
</evidence>